<dbReference type="STRING" id="1173701.A0A066XTB0"/>
<dbReference type="AlphaFoldDB" id="A0A066XTB0"/>
<feature type="compositionally biased region" description="Polar residues" evidence="1">
    <location>
        <begin position="130"/>
        <end position="145"/>
    </location>
</feature>
<dbReference type="Proteomes" id="UP000027238">
    <property type="component" value="Unassembled WGS sequence"/>
</dbReference>
<proteinExistence type="predicted"/>
<evidence type="ECO:0000256" key="1">
    <source>
        <dbReference type="SAM" id="MobiDB-lite"/>
    </source>
</evidence>
<dbReference type="EMBL" id="JMSE01000545">
    <property type="protein sequence ID" value="KDN69170.1"/>
    <property type="molecule type" value="Genomic_DNA"/>
</dbReference>
<dbReference type="eggNOG" id="ENOG502T0QC">
    <property type="taxonomic scope" value="Eukaryota"/>
</dbReference>
<feature type="compositionally biased region" description="Low complexity" evidence="1">
    <location>
        <begin position="161"/>
        <end position="186"/>
    </location>
</feature>
<evidence type="ECO:0000313" key="2">
    <source>
        <dbReference type="EMBL" id="KDN69170.1"/>
    </source>
</evidence>
<keyword evidence="3" id="KW-1185">Reference proteome</keyword>
<reference evidence="3" key="1">
    <citation type="journal article" date="2014" name="Genome Announc.">
        <title>Draft genome sequence of Colletotrichum sublineola, a destructive pathogen of cultivated sorghum.</title>
        <authorList>
            <person name="Baroncelli R."/>
            <person name="Sanz-Martin J.M."/>
            <person name="Rech G.E."/>
            <person name="Sukno S.A."/>
            <person name="Thon M.R."/>
        </authorList>
    </citation>
    <scope>NUCLEOTIDE SEQUENCE [LARGE SCALE GENOMIC DNA]</scope>
    <source>
        <strain evidence="3">TX430BB</strain>
    </source>
</reference>
<dbReference type="HOGENOM" id="CLU_067139_0_0_1"/>
<organism evidence="2 3">
    <name type="scientific">Colletotrichum sublineola</name>
    <name type="common">Sorghum anthracnose fungus</name>
    <dbReference type="NCBI Taxonomy" id="1173701"/>
    <lineage>
        <taxon>Eukaryota</taxon>
        <taxon>Fungi</taxon>
        <taxon>Dikarya</taxon>
        <taxon>Ascomycota</taxon>
        <taxon>Pezizomycotina</taxon>
        <taxon>Sordariomycetes</taxon>
        <taxon>Hypocreomycetidae</taxon>
        <taxon>Glomerellales</taxon>
        <taxon>Glomerellaceae</taxon>
        <taxon>Colletotrichum</taxon>
        <taxon>Colletotrichum graminicola species complex</taxon>
    </lineage>
</organism>
<gene>
    <name evidence="2" type="ORF">CSUB01_06673</name>
</gene>
<feature type="region of interest" description="Disordered" evidence="1">
    <location>
        <begin position="127"/>
        <end position="146"/>
    </location>
</feature>
<accession>A0A066XTB0</accession>
<name>A0A066XTB0_COLSU</name>
<sequence length="223" mass="22136">MSLGQVTTSAFITCNPVAIANVYTTVYTTTAIAANPTTSWLATYTITEVCTGSPSEYKTRDTPPGFAETTVYCKPCAQKTITIICPIPTPTANVAINGNGVTAAANPVVTAGAYGTYGGYGSSPGAVAPGQNNSPNSAPTGTPNQAPGYGVYGSYGSYDQVAPAQPAQPGQPGASGAADAPGATPGTNFTRPSTVVAASAPSLKRGLSLVCGIAMVAGLVVFA</sequence>
<dbReference type="OMA" id="PCAQKTI"/>
<comment type="caution">
    <text evidence="2">The sequence shown here is derived from an EMBL/GenBank/DDBJ whole genome shotgun (WGS) entry which is preliminary data.</text>
</comment>
<protein>
    <submittedName>
        <fullName evidence="2">Uncharacterized protein</fullName>
    </submittedName>
</protein>
<feature type="region of interest" description="Disordered" evidence="1">
    <location>
        <begin position="161"/>
        <end position="189"/>
    </location>
</feature>
<dbReference type="OrthoDB" id="3558870at2759"/>
<evidence type="ECO:0000313" key="3">
    <source>
        <dbReference type="Proteomes" id="UP000027238"/>
    </source>
</evidence>